<keyword evidence="3" id="KW-1185">Reference proteome</keyword>
<reference evidence="2 3" key="1">
    <citation type="submission" date="2019-05" db="EMBL/GenBank/DDBJ databases">
        <title>Comparative genomics and metabolomics analyses of clavulanic acid producing Streptomyces species provides insight into specialized metabolism and evolution of beta-lactam biosynthetic gene clusters.</title>
        <authorList>
            <person name="Moore M.A."/>
            <person name="Cruz-Morales P."/>
            <person name="Barona Gomez F."/>
            <person name="Kapil T."/>
        </authorList>
    </citation>
    <scope>NUCLEOTIDE SEQUENCE [LARGE SCALE GENOMIC DNA]</scope>
    <source>
        <strain evidence="2 3">NRRL 5741</strain>
    </source>
</reference>
<name>A0A646KWJ2_STRJU</name>
<dbReference type="Proteomes" id="UP000419138">
    <property type="component" value="Unassembled WGS sequence"/>
</dbReference>
<proteinExistence type="predicted"/>
<evidence type="ECO:0000313" key="3">
    <source>
        <dbReference type="Proteomes" id="UP000419138"/>
    </source>
</evidence>
<accession>A0A646KWJ2</accession>
<dbReference type="AlphaFoldDB" id="A0A646KWJ2"/>
<organism evidence="2 3">
    <name type="scientific">Streptomyces jumonjinensis</name>
    <dbReference type="NCBI Taxonomy" id="1945"/>
    <lineage>
        <taxon>Bacteria</taxon>
        <taxon>Bacillati</taxon>
        <taxon>Actinomycetota</taxon>
        <taxon>Actinomycetes</taxon>
        <taxon>Kitasatosporales</taxon>
        <taxon>Streptomycetaceae</taxon>
        <taxon>Streptomyces</taxon>
    </lineage>
</organism>
<comment type="caution">
    <text evidence="2">The sequence shown here is derived from an EMBL/GenBank/DDBJ whole genome shotgun (WGS) entry which is preliminary data.</text>
</comment>
<dbReference type="OrthoDB" id="4314991at2"/>
<protein>
    <submittedName>
        <fullName evidence="2">Uncharacterized protein</fullName>
    </submittedName>
</protein>
<evidence type="ECO:0000313" key="2">
    <source>
        <dbReference type="EMBL" id="MQT05376.1"/>
    </source>
</evidence>
<feature type="region of interest" description="Disordered" evidence="1">
    <location>
        <begin position="117"/>
        <end position="148"/>
    </location>
</feature>
<dbReference type="EMBL" id="VCLA01000201">
    <property type="protein sequence ID" value="MQT05376.1"/>
    <property type="molecule type" value="Genomic_DNA"/>
</dbReference>
<gene>
    <name evidence="2" type="ORF">FF041_36355</name>
</gene>
<sequence>MVRPDGSRPSDALTAGLEGLLRTNPGGRYEVLRHVNHSWDSWTLTRDAHPEAAEGPYRVFFERADSILDTYTIRERGFPSAEAAMGWIADTTLPFPHTSVPAPVVVSRAEAAVARSPRAPARLAVPPNPVTAPRPTATGAVHPGRGLS</sequence>
<evidence type="ECO:0000256" key="1">
    <source>
        <dbReference type="SAM" id="MobiDB-lite"/>
    </source>
</evidence>